<keyword evidence="3" id="KW-1185">Reference proteome</keyword>
<dbReference type="EMBL" id="KN847320">
    <property type="protein sequence ID" value="KIW54020.1"/>
    <property type="molecule type" value="Genomic_DNA"/>
</dbReference>
<feature type="signal peptide" evidence="1">
    <location>
        <begin position="1"/>
        <end position="18"/>
    </location>
</feature>
<reference evidence="2 3" key="1">
    <citation type="submission" date="2015-01" db="EMBL/GenBank/DDBJ databases">
        <title>The Genome Sequence of Exophiala xenobiotica CBS118157.</title>
        <authorList>
            <consortium name="The Broad Institute Genomics Platform"/>
            <person name="Cuomo C."/>
            <person name="de Hoog S."/>
            <person name="Gorbushina A."/>
            <person name="Stielow B."/>
            <person name="Teixiera M."/>
            <person name="Abouelleil A."/>
            <person name="Chapman S.B."/>
            <person name="Priest M."/>
            <person name="Young S.K."/>
            <person name="Wortman J."/>
            <person name="Nusbaum C."/>
            <person name="Birren B."/>
        </authorList>
    </citation>
    <scope>NUCLEOTIDE SEQUENCE [LARGE SCALE GENOMIC DNA]</scope>
    <source>
        <strain evidence="2 3">CBS 118157</strain>
    </source>
</reference>
<keyword evidence="1" id="KW-0732">Signal</keyword>
<dbReference type="Proteomes" id="UP000054342">
    <property type="component" value="Unassembled WGS sequence"/>
</dbReference>
<evidence type="ECO:0000313" key="3">
    <source>
        <dbReference type="Proteomes" id="UP000054342"/>
    </source>
</evidence>
<dbReference type="HOGENOM" id="CLU_062469_0_0_1"/>
<evidence type="ECO:0008006" key="4">
    <source>
        <dbReference type="Google" id="ProtNLM"/>
    </source>
</evidence>
<sequence length="376" mass="40206">MYHSLIFSFIALLSLGRAQVACDLRLLYTRLVADVELADAFCTEFLEGSMISRDFTHQFGPDCETYQAELSIGCSIFTAAKQIFQPTTSAIAVAMSETATTADLCAHSVATVTVTQFQSQARSVETTSVSPHALTPHVHQIPLGMDMADSEDHAARDSSTLTSITTSTFSSMTTPSLYRPLSSSLSTTMSTVYRTPISTLATPLSTSTGRYIPAALPSAIDRHVFSPLGDLSIQESSSSITGAVTVNEFHDSDSEVVTPFTMVSFPGEAANTCVHLTGSWTPVHTNVVYECVSRTRAPGLNPQNHPSAFTGLSFTTEDGSSSIANSRPFGPGPEGDYEELSLDLFVSEDHTYTVDFWACGPGASLAIGELSCTYYG</sequence>
<accession>A0A0D2EHG9</accession>
<proteinExistence type="predicted"/>
<dbReference type="OrthoDB" id="4119729at2759"/>
<evidence type="ECO:0000256" key="1">
    <source>
        <dbReference type="SAM" id="SignalP"/>
    </source>
</evidence>
<feature type="chain" id="PRO_5002241207" description="Ubiquitin 3 binding protein But2 C-terminal domain-containing protein" evidence="1">
    <location>
        <begin position="19"/>
        <end position="376"/>
    </location>
</feature>
<dbReference type="RefSeq" id="XP_013314604.1">
    <property type="nucleotide sequence ID" value="XM_013459150.1"/>
</dbReference>
<protein>
    <recommendedName>
        <fullName evidence="4">Ubiquitin 3 binding protein But2 C-terminal domain-containing protein</fullName>
    </recommendedName>
</protein>
<name>A0A0D2EHG9_9EURO</name>
<dbReference type="AlphaFoldDB" id="A0A0D2EHG9"/>
<dbReference type="GeneID" id="25328323"/>
<evidence type="ECO:0000313" key="2">
    <source>
        <dbReference type="EMBL" id="KIW54020.1"/>
    </source>
</evidence>
<organism evidence="2 3">
    <name type="scientific">Exophiala xenobiotica</name>
    <dbReference type="NCBI Taxonomy" id="348802"/>
    <lineage>
        <taxon>Eukaryota</taxon>
        <taxon>Fungi</taxon>
        <taxon>Dikarya</taxon>
        <taxon>Ascomycota</taxon>
        <taxon>Pezizomycotina</taxon>
        <taxon>Eurotiomycetes</taxon>
        <taxon>Chaetothyriomycetidae</taxon>
        <taxon>Chaetothyriales</taxon>
        <taxon>Herpotrichiellaceae</taxon>
        <taxon>Exophiala</taxon>
    </lineage>
</organism>
<gene>
    <name evidence="2" type="ORF">PV05_06415</name>
</gene>